<dbReference type="GO" id="GO:0051205">
    <property type="term" value="P:protein insertion into membrane"/>
    <property type="evidence" value="ECO:0007669"/>
    <property type="project" value="TreeGrafter"/>
</dbReference>
<protein>
    <submittedName>
        <fullName evidence="13">YidC/Oxa1 family membrane protein insertase</fullName>
    </submittedName>
</protein>
<evidence type="ECO:0000256" key="10">
    <source>
        <dbReference type="SAM" id="MobiDB-lite"/>
    </source>
</evidence>
<evidence type="ECO:0000256" key="9">
    <source>
        <dbReference type="RuleBase" id="RU003945"/>
    </source>
</evidence>
<evidence type="ECO:0000256" key="11">
    <source>
        <dbReference type="SAM" id="Phobius"/>
    </source>
</evidence>
<comment type="similarity">
    <text evidence="9">Belongs to the OXA1/ALB3/YidC family.</text>
</comment>
<evidence type="ECO:0000256" key="2">
    <source>
        <dbReference type="ARBA" id="ARBA00022448"/>
    </source>
</evidence>
<keyword evidence="4 9" id="KW-0812">Transmembrane</keyword>
<evidence type="ECO:0000256" key="1">
    <source>
        <dbReference type="ARBA" id="ARBA00004651"/>
    </source>
</evidence>
<sequence length="465" mass="51930">MFLTVEDGMILGPICWLFGKIFDLMYKLIEIISNSMGIGYVNLSICVILFTFFIRACLFPLNFKQQKSSKIMSFIQPEINKATKKYNNKTDQESLMKKQQETQKIQKKYGVSLTSGCLPTLIQLPVFYGLYRVIQNIPAYVGDMKDKYQYIVESMQKVAIDKIDASKLSSIKLDSSANYYDIINAVASDSDGRVSTAVTASNQMMDAVSKGNLTDNKVIDVLDKISTHDWSQLQDIFGFTSGKEADYIHNFENMNRFLFNLNIADAPGLKLSAALIVPILSAVLQFVSSKISMSASNTNSNDPTAAQANSMMNMMTYGMPLMSLFICINLPIAIGLYWIIGSVITIITQLIINNYYKKCDKEAVLEKCRVKAAKKQAKKEAKHPGKKSFYEKMMDAQNGNVSSDSTQSESINKMASSRLKSYTNPTVDEVKQSENNVHYKSGSIGSKANIMLQYQNKSNDKGGNK</sequence>
<dbReference type="InterPro" id="IPR001708">
    <property type="entry name" value="YidC/ALB3/OXA1/COX18"/>
</dbReference>
<dbReference type="AlphaFoldDB" id="A0A8I0AG55"/>
<keyword evidence="6 11" id="KW-1133">Transmembrane helix</keyword>
<evidence type="ECO:0000259" key="12">
    <source>
        <dbReference type="Pfam" id="PF02096"/>
    </source>
</evidence>
<keyword evidence="7 11" id="KW-0472">Membrane</keyword>
<organism evidence="13 14">
    <name type="scientific">Coprococcus hominis</name>
    <name type="common">ex Liu et al. 2022</name>
    <dbReference type="NCBI Taxonomy" id="2763039"/>
    <lineage>
        <taxon>Bacteria</taxon>
        <taxon>Bacillati</taxon>
        <taxon>Bacillota</taxon>
        <taxon>Clostridia</taxon>
        <taxon>Lachnospirales</taxon>
        <taxon>Lachnospiraceae</taxon>
        <taxon>Coprococcus</taxon>
    </lineage>
</organism>
<evidence type="ECO:0000256" key="6">
    <source>
        <dbReference type="ARBA" id="ARBA00022989"/>
    </source>
</evidence>
<name>A0A8I0AG55_9FIRM</name>
<dbReference type="CDD" id="cd20070">
    <property type="entry name" value="5TM_YidC_Alb3"/>
    <property type="match status" value="1"/>
</dbReference>
<comment type="subcellular location">
    <subcellularLocation>
        <location evidence="1">Cell membrane</location>
        <topology evidence="1">Multi-pass membrane protein</topology>
    </subcellularLocation>
    <subcellularLocation>
        <location evidence="9">Membrane</location>
        <topology evidence="9">Multi-pass membrane protein</topology>
    </subcellularLocation>
</comment>
<dbReference type="GO" id="GO:0005886">
    <property type="term" value="C:plasma membrane"/>
    <property type="evidence" value="ECO:0007669"/>
    <property type="project" value="UniProtKB-SubCell"/>
</dbReference>
<evidence type="ECO:0000256" key="3">
    <source>
        <dbReference type="ARBA" id="ARBA00022475"/>
    </source>
</evidence>
<feature type="transmembrane region" description="Helical" evidence="11">
    <location>
        <begin position="40"/>
        <end position="63"/>
    </location>
</feature>
<dbReference type="PANTHER" id="PTHR12428:SF65">
    <property type="entry name" value="CYTOCHROME C OXIDASE ASSEMBLY PROTEIN COX18, MITOCHONDRIAL"/>
    <property type="match status" value="1"/>
</dbReference>
<dbReference type="EMBL" id="JACOOX010000001">
    <property type="protein sequence ID" value="MBC5661470.1"/>
    <property type="molecule type" value="Genomic_DNA"/>
</dbReference>
<keyword evidence="2" id="KW-0813">Transport</keyword>
<reference evidence="13 14" key="1">
    <citation type="submission" date="2020-08" db="EMBL/GenBank/DDBJ databases">
        <title>Genome public.</title>
        <authorList>
            <person name="Liu C."/>
            <person name="Sun Q."/>
        </authorList>
    </citation>
    <scope>NUCLEOTIDE SEQUENCE [LARGE SCALE GENOMIC DNA]</scope>
    <source>
        <strain evidence="13 14">NSJ-10</strain>
    </source>
</reference>
<accession>A0A8I0AG55</accession>
<feature type="domain" description="Membrane insertase YidC/Oxa/ALB C-terminal" evidence="12">
    <location>
        <begin position="45"/>
        <end position="354"/>
    </location>
</feature>
<evidence type="ECO:0000313" key="13">
    <source>
        <dbReference type="EMBL" id="MBC5661470.1"/>
    </source>
</evidence>
<proteinExistence type="inferred from homology"/>
<keyword evidence="14" id="KW-1185">Reference proteome</keyword>
<evidence type="ECO:0000256" key="7">
    <source>
        <dbReference type="ARBA" id="ARBA00023136"/>
    </source>
</evidence>
<dbReference type="Pfam" id="PF02096">
    <property type="entry name" value="60KD_IMP"/>
    <property type="match status" value="1"/>
</dbReference>
<dbReference type="RefSeq" id="WP_117784571.1">
    <property type="nucleotide sequence ID" value="NZ_JACOOX010000001.1"/>
</dbReference>
<keyword evidence="3" id="KW-1003">Cell membrane</keyword>
<evidence type="ECO:0000313" key="14">
    <source>
        <dbReference type="Proteomes" id="UP000615234"/>
    </source>
</evidence>
<gene>
    <name evidence="13" type="ORF">H8S09_00945</name>
</gene>
<evidence type="ECO:0000256" key="8">
    <source>
        <dbReference type="ARBA" id="ARBA00023186"/>
    </source>
</evidence>
<dbReference type="InterPro" id="IPR028055">
    <property type="entry name" value="YidC/Oxa/ALB_C"/>
</dbReference>
<evidence type="ECO:0000256" key="4">
    <source>
        <dbReference type="ARBA" id="ARBA00022692"/>
    </source>
</evidence>
<keyword evidence="5" id="KW-0653">Protein transport</keyword>
<dbReference type="NCBIfam" id="TIGR03592">
    <property type="entry name" value="yidC_oxa1_cterm"/>
    <property type="match status" value="1"/>
</dbReference>
<dbReference type="Proteomes" id="UP000615234">
    <property type="component" value="Unassembled WGS sequence"/>
</dbReference>
<dbReference type="GO" id="GO:0032977">
    <property type="term" value="F:membrane insertase activity"/>
    <property type="evidence" value="ECO:0007669"/>
    <property type="project" value="InterPro"/>
</dbReference>
<feature type="compositionally biased region" description="Polar residues" evidence="10">
    <location>
        <begin position="433"/>
        <end position="442"/>
    </location>
</feature>
<dbReference type="PANTHER" id="PTHR12428">
    <property type="entry name" value="OXA1"/>
    <property type="match status" value="1"/>
</dbReference>
<dbReference type="InterPro" id="IPR047196">
    <property type="entry name" value="YidC_ALB_C"/>
</dbReference>
<feature type="transmembrane region" description="Helical" evidence="11">
    <location>
        <begin position="321"/>
        <end position="352"/>
    </location>
</feature>
<keyword evidence="8" id="KW-0143">Chaperone</keyword>
<dbReference type="GO" id="GO:0015031">
    <property type="term" value="P:protein transport"/>
    <property type="evidence" value="ECO:0007669"/>
    <property type="project" value="UniProtKB-KW"/>
</dbReference>
<comment type="caution">
    <text evidence="13">The sequence shown here is derived from an EMBL/GenBank/DDBJ whole genome shotgun (WGS) entry which is preliminary data.</text>
</comment>
<evidence type="ECO:0000256" key="5">
    <source>
        <dbReference type="ARBA" id="ARBA00022927"/>
    </source>
</evidence>
<feature type="region of interest" description="Disordered" evidence="10">
    <location>
        <begin position="422"/>
        <end position="442"/>
    </location>
</feature>